<evidence type="ECO:0000313" key="2">
    <source>
        <dbReference type="EMBL" id="CAB5194872.1"/>
    </source>
</evidence>
<protein>
    <submittedName>
        <fullName evidence="1">Uncharacterized protein</fullName>
    </submittedName>
</protein>
<accession>A0A6J5KXN8</accession>
<gene>
    <name evidence="2" type="ORF">UFOVP170_29</name>
    <name evidence="1" type="ORF">UFOVP73_7</name>
</gene>
<evidence type="ECO:0000313" key="1">
    <source>
        <dbReference type="EMBL" id="CAB4126082.1"/>
    </source>
</evidence>
<reference evidence="1" key="1">
    <citation type="submission" date="2020-04" db="EMBL/GenBank/DDBJ databases">
        <authorList>
            <person name="Chiriac C."/>
            <person name="Salcher M."/>
            <person name="Ghai R."/>
            <person name="Kavagutti S V."/>
        </authorList>
    </citation>
    <scope>NUCLEOTIDE SEQUENCE</scope>
</reference>
<organism evidence="1">
    <name type="scientific">uncultured Caudovirales phage</name>
    <dbReference type="NCBI Taxonomy" id="2100421"/>
    <lineage>
        <taxon>Viruses</taxon>
        <taxon>Duplodnaviria</taxon>
        <taxon>Heunggongvirae</taxon>
        <taxon>Uroviricota</taxon>
        <taxon>Caudoviricetes</taxon>
        <taxon>Peduoviridae</taxon>
        <taxon>Maltschvirus</taxon>
        <taxon>Maltschvirus maltsch</taxon>
    </lineage>
</organism>
<dbReference type="EMBL" id="LR798218">
    <property type="protein sequence ID" value="CAB5194872.1"/>
    <property type="molecule type" value="Genomic_DNA"/>
</dbReference>
<dbReference type="EMBL" id="LR796192">
    <property type="protein sequence ID" value="CAB4126082.1"/>
    <property type="molecule type" value="Genomic_DNA"/>
</dbReference>
<name>A0A6J5KXN8_9CAUD</name>
<sequence>MAQPQFVFDRFGRVLRQELGGLGDTALTMGKNMAMQPVAGLSGMMEYGRALGTRLGGGGDQSGGLLDFARGPAVDSAVDAINRTQSLAGGPQTTEGERNLEAIGSGMGLLLDPLTRGVDAAGEQSPLAGAILAGAGAAVDPSKLSRVGKLGLLGAESVAKFGNKAAREAALAKKVEAAAAAAATDAPVDAATNAKAAKRVKVEPDVYRQMAIDQGDGATLAAIQRGDHLKPDGSGGYIGAPRTVDSPQALGGMRLSLDRQFRDAAQMLSEADYNRLGTWYDRAKGGISMSVEPYQLDNVLNQHSVYSAGVSPESELGFSLKHHNSRVLGDPVMAYRGAPMEKLDYAMTANVNPKLGFKIGEYREKNDPRVPNGGLFGVNDFRAAQGFGYTTPDGKIWKGGVSATMHPFMDGETALIGARANRDAVGGRTDWAGPHIQELPWVLGKAEDIYRRGKKSRFAGAPEEGMAAALRDANNTAQDYFNKHVFSGTYEVAPGASTGHAVQSYADMAPDQRKAYDLTGRWDTPAPEGLLSDAPDVGAGNRDAIYRALGLRTLPTLESSGMYTNMQGVAENNNAYLARALADFPTGGGGGRISPLTSNALDFAERFRGVNDAQEAYAGNLPNTMNGVKAKNTMLLDTRAANGSSISGVQPTSDQLQAINRELQRRGLTNDYGVSATNRGAVVFPFDPATKPADSNKVYSKAFKAKLAATMPDAEQVKGVASTVYGPAIGRWGPKGVEPTAPFTGEATMGLLSAGAELPQTITRNIGESEEIRNILRQKIARDEGLPDMRRDIQNTRNFFAEADWPKAVELIRKGMAPAAALAALGYSASSMAGEQPRP</sequence>
<proteinExistence type="predicted"/>